<evidence type="ECO:0000256" key="1">
    <source>
        <dbReference type="ARBA" id="ARBA00023125"/>
    </source>
</evidence>
<evidence type="ECO:0000313" key="5">
    <source>
        <dbReference type="Proteomes" id="UP000640485"/>
    </source>
</evidence>
<evidence type="ECO:0000256" key="2">
    <source>
        <dbReference type="PROSITE-ProRule" id="PRU00335"/>
    </source>
</evidence>
<accession>A0A934SF81</accession>
<feature type="domain" description="HTH tetR-type" evidence="3">
    <location>
        <begin position="11"/>
        <end position="71"/>
    </location>
</feature>
<dbReference type="InterPro" id="IPR050109">
    <property type="entry name" value="HTH-type_TetR-like_transc_reg"/>
</dbReference>
<dbReference type="GO" id="GO:0003700">
    <property type="term" value="F:DNA-binding transcription factor activity"/>
    <property type="evidence" value="ECO:0007669"/>
    <property type="project" value="TreeGrafter"/>
</dbReference>
<dbReference type="InterPro" id="IPR001647">
    <property type="entry name" value="HTH_TetR"/>
</dbReference>
<dbReference type="Gene3D" id="1.10.10.60">
    <property type="entry name" value="Homeodomain-like"/>
    <property type="match status" value="1"/>
</dbReference>
<dbReference type="InterPro" id="IPR009057">
    <property type="entry name" value="Homeodomain-like_sf"/>
</dbReference>
<dbReference type="PANTHER" id="PTHR30055:SF209">
    <property type="entry name" value="POSSIBLE TRANSCRIPTIONAL REGULATORY PROTEIN (PROBABLY TETR-FAMILY)"/>
    <property type="match status" value="1"/>
</dbReference>
<proteinExistence type="predicted"/>
<reference evidence="4" key="1">
    <citation type="submission" date="2021-01" db="EMBL/GenBank/DDBJ databases">
        <title>Paracoccus amoyensis sp. nov., isolated from the surface seawater along the coast of Xiamen Island, China.</title>
        <authorList>
            <person name="Lyu L."/>
        </authorList>
    </citation>
    <scope>NUCLEOTIDE SEQUENCE</scope>
    <source>
        <strain evidence="4">MJ17</strain>
    </source>
</reference>
<dbReference type="PROSITE" id="PS50977">
    <property type="entry name" value="HTH_TETR_2"/>
    <property type="match status" value="1"/>
</dbReference>
<dbReference type="Pfam" id="PF00440">
    <property type="entry name" value="TetR_N"/>
    <property type="match status" value="1"/>
</dbReference>
<evidence type="ECO:0000313" key="4">
    <source>
        <dbReference type="EMBL" id="MBK4216295.1"/>
    </source>
</evidence>
<sequence length="236" mass="24718">MDQPEPVDDLQPQQARIIAAARDLIASGGIEAATTRAVATAAGVQAPTIYRLFGDKDGLLDAVAEQVMADYVAQKGQRLPDADPIADLRSGWDEHLAFALANPGIFMVIALRSGPTSPASRRGIDALRAKLRALATAGRLRLPEERALDLIHSAATGTILTLLRQPADRRDLSLADAAREAIIAAISGDAPEGADHGEKGAAMALRARLPAINGLSEGERLLLSEILDRIAAGSSS</sequence>
<dbReference type="SUPFAM" id="SSF46689">
    <property type="entry name" value="Homeodomain-like"/>
    <property type="match status" value="1"/>
</dbReference>
<protein>
    <submittedName>
        <fullName evidence="4">TetR/AcrR family transcriptional regulator</fullName>
    </submittedName>
</protein>
<dbReference type="PANTHER" id="PTHR30055">
    <property type="entry name" value="HTH-TYPE TRANSCRIPTIONAL REGULATOR RUTR"/>
    <property type="match status" value="1"/>
</dbReference>
<keyword evidence="5" id="KW-1185">Reference proteome</keyword>
<dbReference type="GO" id="GO:0000976">
    <property type="term" value="F:transcription cis-regulatory region binding"/>
    <property type="evidence" value="ECO:0007669"/>
    <property type="project" value="TreeGrafter"/>
</dbReference>
<name>A0A934SF81_9RHOB</name>
<dbReference type="RefSeq" id="WP_200686052.1">
    <property type="nucleotide sequence ID" value="NZ_JAEPRQ010000003.1"/>
</dbReference>
<feature type="DNA-binding region" description="H-T-H motif" evidence="2">
    <location>
        <begin position="34"/>
        <end position="53"/>
    </location>
</feature>
<dbReference type="PRINTS" id="PR00455">
    <property type="entry name" value="HTHTETR"/>
</dbReference>
<dbReference type="EMBL" id="JAEPRQ010000003">
    <property type="protein sequence ID" value="MBK4216295.1"/>
    <property type="molecule type" value="Genomic_DNA"/>
</dbReference>
<organism evidence="4 5">
    <name type="scientific">Paracoccus caeni</name>
    <dbReference type="NCBI Taxonomy" id="657651"/>
    <lineage>
        <taxon>Bacteria</taxon>
        <taxon>Pseudomonadati</taxon>
        <taxon>Pseudomonadota</taxon>
        <taxon>Alphaproteobacteria</taxon>
        <taxon>Rhodobacterales</taxon>
        <taxon>Paracoccaceae</taxon>
        <taxon>Paracoccus</taxon>
    </lineage>
</organism>
<dbReference type="Gene3D" id="1.10.357.10">
    <property type="entry name" value="Tetracycline Repressor, domain 2"/>
    <property type="match status" value="1"/>
</dbReference>
<gene>
    <name evidence="4" type="ORF">JJJ17_10195</name>
</gene>
<dbReference type="Proteomes" id="UP000640485">
    <property type="component" value="Unassembled WGS sequence"/>
</dbReference>
<evidence type="ECO:0000259" key="3">
    <source>
        <dbReference type="PROSITE" id="PS50977"/>
    </source>
</evidence>
<keyword evidence="1 2" id="KW-0238">DNA-binding</keyword>
<comment type="caution">
    <text evidence="4">The sequence shown here is derived from an EMBL/GenBank/DDBJ whole genome shotgun (WGS) entry which is preliminary data.</text>
</comment>
<dbReference type="AlphaFoldDB" id="A0A934SF81"/>